<proteinExistence type="inferred from homology"/>
<dbReference type="RefSeq" id="WP_315948008.1">
    <property type="nucleotide sequence ID" value="NZ_JAWCUA010000010.1"/>
</dbReference>
<evidence type="ECO:0000313" key="10">
    <source>
        <dbReference type="Proteomes" id="UP001257914"/>
    </source>
</evidence>
<dbReference type="Gene3D" id="2.40.170.20">
    <property type="entry name" value="TonB-dependent receptor, beta-barrel domain"/>
    <property type="match status" value="1"/>
</dbReference>
<keyword evidence="6" id="KW-0732">Signal</keyword>
<dbReference type="Proteomes" id="UP001257914">
    <property type="component" value="Unassembled WGS sequence"/>
</dbReference>
<dbReference type="NCBIfam" id="TIGR01782">
    <property type="entry name" value="TonB-Xanth-Caul"/>
    <property type="match status" value="1"/>
</dbReference>
<evidence type="ECO:0000256" key="1">
    <source>
        <dbReference type="ARBA" id="ARBA00004442"/>
    </source>
</evidence>
<dbReference type="EMBL" id="JAWCUA010000010">
    <property type="protein sequence ID" value="MDU0114387.1"/>
    <property type="molecule type" value="Genomic_DNA"/>
</dbReference>
<evidence type="ECO:0000256" key="3">
    <source>
        <dbReference type="ARBA" id="ARBA00023237"/>
    </source>
</evidence>
<feature type="chain" id="PRO_5046983495" evidence="6">
    <location>
        <begin position="29"/>
        <end position="905"/>
    </location>
</feature>
<reference evidence="9 10" key="1">
    <citation type="submission" date="2023-10" db="EMBL/GenBank/DDBJ databases">
        <title>Psychrosphaera aquimaarina strain SW33 isolated from seawater.</title>
        <authorList>
            <person name="Bayburt H."/>
            <person name="Kim J.M."/>
            <person name="Choi B.J."/>
            <person name="Jeon C.O."/>
        </authorList>
    </citation>
    <scope>NUCLEOTIDE SEQUENCE [LARGE SCALE GENOMIC DNA]</scope>
    <source>
        <strain evidence="9 10">KCTC 52743</strain>
    </source>
</reference>
<dbReference type="InterPro" id="IPR000531">
    <property type="entry name" value="Beta-barrel_TonB"/>
</dbReference>
<dbReference type="Pfam" id="PF00593">
    <property type="entry name" value="TonB_dep_Rec_b-barrel"/>
    <property type="match status" value="1"/>
</dbReference>
<dbReference type="Pfam" id="PF07715">
    <property type="entry name" value="Plug"/>
    <property type="match status" value="1"/>
</dbReference>
<comment type="subcellular location">
    <subcellularLocation>
        <location evidence="1 4">Cell outer membrane</location>
    </subcellularLocation>
</comment>
<evidence type="ECO:0000256" key="6">
    <source>
        <dbReference type="SAM" id="SignalP"/>
    </source>
</evidence>
<dbReference type="InterPro" id="IPR037066">
    <property type="entry name" value="Plug_dom_sf"/>
</dbReference>
<feature type="region of interest" description="Disordered" evidence="5">
    <location>
        <begin position="254"/>
        <end position="286"/>
    </location>
</feature>
<feature type="compositionally biased region" description="Polar residues" evidence="5">
    <location>
        <begin position="254"/>
        <end position="281"/>
    </location>
</feature>
<keyword evidence="4" id="KW-0798">TonB box</keyword>
<evidence type="ECO:0000256" key="4">
    <source>
        <dbReference type="RuleBase" id="RU003357"/>
    </source>
</evidence>
<keyword evidence="2 4" id="KW-0472">Membrane</keyword>
<feature type="domain" description="TonB-dependent receptor plug" evidence="8">
    <location>
        <begin position="60"/>
        <end position="171"/>
    </location>
</feature>
<keyword evidence="10" id="KW-1185">Reference proteome</keyword>
<dbReference type="InterPro" id="IPR012910">
    <property type="entry name" value="Plug_dom"/>
</dbReference>
<dbReference type="InterPro" id="IPR036942">
    <property type="entry name" value="Beta-barrel_TonB_sf"/>
</dbReference>
<dbReference type="InterPro" id="IPR010104">
    <property type="entry name" value="TonB_rcpt_bac"/>
</dbReference>
<keyword evidence="9" id="KW-0675">Receptor</keyword>
<evidence type="ECO:0000256" key="5">
    <source>
        <dbReference type="SAM" id="MobiDB-lite"/>
    </source>
</evidence>
<dbReference type="PANTHER" id="PTHR40980">
    <property type="entry name" value="PLUG DOMAIN-CONTAINING PROTEIN"/>
    <property type="match status" value="1"/>
</dbReference>
<evidence type="ECO:0000313" key="9">
    <source>
        <dbReference type="EMBL" id="MDU0114387.1"/>
    </source>
</evidence>
<sequence length="905" mass="99080">MKSNYKLNRLMTSMILAGGLSTSLATVAEEQEDTKKAKSDVEVIEVKGFRGSLNRALFEKRNSTNSKETIMSEDVGKMPDLNLAESLQRVPGVAITREGGEGRNITVRGMGATYSQVTLNGMQIPASTGGLDSSGGVNRGREFDFNMFGSDLFGQMDINKTYSARLEEGGVASTVSLHTLRPLDKPGLHATGSIQSSYNLQNGNTNPLFNGFVSNTFLEDTVGVLVGVSSSKRTVEQEGFGSVRWTSPFDNGNRSWADTSSTVVNGTPNPSANNPEFNSATDDPLDSMWAPRLPRTDLFYQEQDRNSFLVSLQARPVEGLELGLNILDSSRDADVESYNFFAQFRNVFGSVTPNEITLDPTGRYITAGTFSGVEPRSESRGQYSTSEFNQVVFDAEYLLTDTITLTFMSGTATSEHNEEQYRYNLTGGPTTFEYDFSKDKNIPTMSYGYDITDPANFVWTGPHHRRDNVTRENETMRGDIAWEFDDEGSTLRAGFTSNTRIIDSTHTRAPADLTDPNAVSGTNTNSLSDIAPDFGDTIGAPSGMFTDWLIADIGVAKKEYGAGKFLPDDRSGNYLVTENTDGLYVDVDYYLEDLVINAGLRYVETKVKGDASDIEGKYNNTLPAFNLTYTMMEDVVLRAAWSENVVRPNPQSLTGQVNGTPINASATVSNPGVGPETITSTDLSAEWYFADESYVAFVYFQKEITDAITSSTADSVTLPKEYADIIATDPVYDVNSPSYDPSAVDAYATNSWNLTTQSNSTEVDNISGFEIAARYVFPLGLGVDANYTKIDSDDIVQGLSENAYNLGVFYENDTFGARLYVNARDDYQTGGSADGNVSQNNTGPTRVDFSSSYNINEHFTATLEIINLTNEKERLFTTGPTGDLNLVREYNTNGTELMFGVRATF</sequence>
<evidence type="ECO:0000259" key="8">
    <source>
        <dbReference type="Pfam" id="PF07715"/>
    </source>
</evidence>
<evidence type="ECO:0000259" key="7">
    <source>
        <dbReference type="Pfam" id="PF00593"/>
    </source>
</evidence>
<dbReference type="PANTHER" id="PTHR40980:SF3">
    <property type="entry name" value="TONB-DEPENDENT RECEPTOR-LIKE BETA-BARREL DOMAIN-CONTAINING PROTEIN"/>
    <property type="match status" value="1"/>
</dbReference>
<protein>
    <submittedName>
        <fullName evidence="9">TonB-dependent receptor</fullName>
    </submittedName>
</protein>
<comment type="similarity">
    <text evidence="4">Belongs to the TonB-dependent receptor family.</text>
</comment>
<feature type="domain" description="TonB-dependent receptor-like beta-barrel" evidence="7">
    <location>
        <begin position="426"/>
        <end position="868"/>
    </location>
</feature>
<gene>
    <name evidence="9" type="ORF">RT723_15600</name>
</gene>
<organism evidence="9 10">
    <name type="scientific">Psychrosphaera aquimarina</name>
    <dbReference type="NCBI Taxonomy" id="2044854"/>
    <lineage>
        <taxon>Bacteria</taxon>
        <taxon>Pseudomonadati</taxon>
        <taxon>Pseudomonadota</taxon>
        <taxon>Gammaproteobacteria</taxon>
        <taxon>Alteromonadales</taxon>
        <taxon>Pseudoalteromonadaceae</taxon>
        <taxon>Psychrosphaera</taxon>
    </lineage>
</organism>
<dbReference type="SUPFAM" id="SSF56935">
    <property type="entry name" value="Porins"/>
    <property type="match status" value="1"/>
</dbReference>
<comment type="caution">
    <text evidence="9">The sequence shown here is derived from an EMBL/GenBank/DDBJ whole genome shotgun (WGS) entry which is preliminary data.</text>
</comment>
<evidence type="ECO:0000256" key="2">
    <source>
        <dbReference type="ARBA" id="ARBA00023136"/>
    </source>
</evidence>
<name>A0ABU3R4J1_9GAMM</name>
<keyword evidence="3" id="KW-0998">Cell outer membrane</keyword>
<accession>A0ABU3R4J1</accession>
<dbReference type="Gene3D" id="2.170.130.10">
    <property type="entry name" value="TonB-dependent receptor, plug domain"/>
    <property type="match status" value="1"/>
</dbReference>
<feature type="signal peptide" evidence="6">
    <location>
        <begin position="1"/>
        <end position="28"/>
    </location>
</feature>